<dbReference type="InterPro" id="IPR003722">
    <property type="entry name" value="Cbl_synth_CobH/CbiC"/>
</dbReference>
<dbReference type="GO" id="GO:0016993">
    <property type="term" value="F:precorrin-8X methylmutase activity"/>
    <property type="evidence" value="ECO:0007669"/>
    <property type="project" value="InterPro"/>
</dbReference>
<evidence type="ECO:0000256" key="3">
    <source>
        <dbReference type="ARBA" id="ARBA00022573"/>
    </source>
</evidence>
<dbReference type="InterPro" id="IPR036588">
    <property type="entry name" value="CobH/CbiC_sf"/>
</dbReference>
<gene>
    <name evidence="6" type="ORF">CSA09_04940</name>
</gene>
<feature type="domain" description="Cobalamin biosynthesis precorrin-8X methylmutase CobH/CbiC" evidence="5">
    <location>
        <begin position="12"/>
        <end position="209"/>
    </location>
</feature>
<organism evidence="6 7">
    <name type="scientific">Candidatus Contendibacter odensensis</name>
    <dbReference type="NCBI Taxonomy" id="1400860"/>
    <lineage>
        <taxon>Bacteria</taxon>
        <taxon>Pseudomonadati</taxon>
        <taxon>Pseudomonadota</taxon>
        <taxon>Gammaproteobacteria</taxon>
        <taxon>Candidatus Competibacteraceae</taxon>
        <taxon>Candidatus Contendibacter</taxon>
    </lineage>
</organism>
<proteinExistence type="inferred from homology"/>
<evidence type="ECO:0000313" key="6">
    <source>
        <dbReference type="EMBL" id="PIE82897.1"/>
    </source>
</evidence>
<comment type="pathway">
    <text evidence="1">Cofactor biosynthesis; adenosylcobalamin biosynthesis.</text>
</comment>
<dbReference type="PANTHER" id="PTHR43588:SF1">
    <property type="entry name" value="COBALT-PRECORRIN-8 METHYLMUTASE"/>
    <property type="match status" value="1"/>
</dbReference>
<name>A0A2G6PEB1_9GAMM</name>
<dbReference type="Gene3D" id="3.40.50.10230">
    <property type="entry name" value="Cobalamin biosynthesis CobH/CbiC, precorrin-8X methylmutase"/>
    <property type="match status" value="1"/>
</dbReference>
<dbReference type="Proteomes" id="UP000229278">
    <property type="component" value="Unassembled WGS sequence"/>
</dbReference>
<evidence type="ECO:0000313" key="7">
    <source>
        <dbReference type="Proteomes" id="UP000229278"/>
    </source>
</evidence>
<comment type="caution">
    <text evidence="6">The sequence shown here is derived from an EMBL/GenBank/DDBJ whole genome shotgun (WGS) entry which is preliminary data.</text>
</comment>
<dbReference type="Pfam" id="PF02570">
    <property type="entry name" value="CbiC"/>
    <property type="match status" value="1"/>
</dbReference>
<dbReference type="UniPathway" id="UPA00148"/>
<keyword evidence="3" id="KW-0169">Cobalamin biosynthesis</keyword>
<sequence length="216" mass="23533">MPRFDYLRDPEEIERQSFIQIRQLSDLSRFEPDQQQVAMRLIHTSGDPTIVNDLHFSSGAVEAGLAALEKGTEVLCDIEMVNHGISKRYLNGQVHCFLNAPSVAERARQTGETRSMAAMAEWPAHMAGSIIAIGNAPTALFRLLDLLDNGAPRPALIIGMPVGFINAAESKQALWETAASEFQTPCITLLGRRGGSSLATATVNALTRMANGIRYP</sequence>
<comment type="similarity">
    <text evidence="2">Belongs to the CobH/CbiC family.</text>
</comment>
<evidence type="ECO:0000256" key="1">
    <source>
        <dbReference type="ARBA" id="ARBA00004953"/>
    </source>
</evidence>
<reference evidence="6 7" key="1">
    <citation type="submission" date="2017-10" db="EMBL/GenBank/DDBJ databases">
        <title>Novel microbial diversity and functional potential in the marine mammal oral microbiome.</title>
        <authorList>
            <person name="Dudek N.K."/>
            <person name="Sun C.L."/>
            <person name="Burstein D."/>
            <person name="Kantor R.S."/>
            <person name="Aliaga Goltsman D.S."/>
            <person name="Bik E.M."/>
            <person name="Thomas B.C."/>
            <person name="Banfield J.F."/>
            <person name="Relman D.A."/>
        </authorList>
    </citation>
    <scope>NUCLEOTIDE SEQUENCE [LARGE SCALE GENOMIC DNA]</scope>
    <source>
        <strain evidence="6">DOLJORAL78_50_517</strain>
    </source>
</reference>
<protein>
    <submittedName>
        <fullName evidence="6">Precorrin-8X methylmutase</fullName>
    </submittedName>
</protein>
<keyword evidence="4" id="KW-0413">Isomerase</keyword>
<dbReference type="PANTHER" id="PTHR43588">
    <property type="entry name" value="COBALT-PRECORRIN-8 METHYLMUTASE"/>
    <property type="match status" value="1"/>
</dbReference>
<evidence type="ECO:0000256" key="4">
    <source>
        <dbReference type="ARBA" id="ARBA00023235"/>
    </source>
</evidence>
<dbReference type="GO" id="GO:0009236">
    <property type="term" value="P:cobalamin biosynthetic process"/>
    <property type="evidence" value="ECO:0007669"/>
    <property type="project" value="UniProtKB-UniPathway"/>
</dbReference>
<evidence type="ECO:0000256" key="2">
    <source>
        <dbReference type="ARBA" id="ARBA00009774"/>
    </source>
</evidence>
<dbReference type="SUPFAM" id="SSF63965">
    <property type="entry name" value="Precorrin-8X methylmutase CbiC/CobH"/>
    <property type="match status" value="1"/>
</dbReference>
<dbReference type="EMBL" id="PDTV01000011">
    <property type="protein sequence ID" value="PIE82897.1"/>
    <property type="molecule type" value="Genomic_DNA"/>
</dbReference>
<accession>A0A2G6PEB1</accession>
<evidence type="ECO:0000259" key="5">
    <source>
        <dbReference type="Pfam" id="PF02570"/>
    </source>
</evidence>
<dbReference type="AlphaFoldDB" id="A0A2G6PEB1"/>